<sequence>MIIDKEISQHEHSSFPVKEQLALEYTGGIPFEILRPVLERASAKQLLNLEDFNHYLLEDSDVLWKMHCKRDFKKMVSIECEMHIFVLLVLTLSWKMLGIECRRQVLGVACMYCILGNVGY</sequence>
<dbReference type="InterPro" id="IPR051870">
    <property type="entry name" value="Elongin-A_domain"/>
</dbReference>
<dbReference type="PANTHER" id="PTHR15141">
    <property type="entry name" value="TRANSCRIPTION ELONGATION FACTOR B POLYPEPTIDE 3"/>
    <property type="match status" value="1"/>
</dbReference>
<dbReference type="InterPro" id="IPR010684">
    <property type="entry name" value="RNA_pol_II_trans_fac_SIII_A"/>
</dbReference>
<gene>
    <name evidence="1" type="primary">EloA_0</name>
    <name evidence="1" type="ORF">E2C01_055889</name>
</gene>
<evidence type="ECO:0000313" key="2">
    <source>
        <dbReference type="Proteomes" id="UP000324222"/>
    </source>
</evidence>
<accession>A0A5B7GSG9</accession>
<dbReference type="PANTHER" id="PTHR15141:SF76">
    <property type="entry name" value="TRANSCRIPTION ELONGATION FACTOR B POLYPEPTIDE 3"/>
    <property type="match status" value="1"/>
</dbReference>
<keyword evidence="1" id="KW-0648">Protein biosynthesis</keyword>
<dbReference type="SUPFAM" id="SSF81383">
    <property type="entry name" value="F-box domain"/>
    <property type="match status" value="1"/>
</dbReference>
<keyword evidence="2" id="KW-1185">Reference proteome</keyword>
<evidence type="ECO:0000313" key="1">
    <source>
        <dbReference type="EMBL" id="MPC61812.1"/>
    </source>
</evidence>
<keyword evidence="1" id="KW-0251">Elongation factor</keyword>
<comment type="caution">
    <text evidence="1">The sequence shown here is derived from an EMBL/GenBank/DDBJ whole genome shotgun (WGS) entry which is preliminary data.</text>
</comment>
<proteinExistence type="predicted"/>
<organism evidence="1 2">
    <name type="scientific">Portunus trituberculatus</name>
    <name type="common">Swimming crab</name>
    <name type="synonym">Neptunus trituberculatus</name>
    <dbReference type="NCBI Taxonomy" id="210409"/>
    <lineage>
        <taxon>Eukaryota</taxon>
        <taxon>Metazoa</taxon>
        <taxon>Ecdysozoa</taxon>
        <taxon>Arthropoda</taxon>
        <taxon>Crustacea</taxon>
        <taxon>Multicrustacea</taxon>
        <taxon>Malacostraca</taxon>
        <taxon>Eumalacostraca</taxon>
        <taxon>Eucarida</taxon>
        <taxon>Decapoda</taxon>
        <taxon>Pleocyemata</taxon>
        <taxon>Brachyura</taxon>
        <taxon>Eubrachyura</taxon>
        <taxon>Portunoidea</taxon>
        <taxon>Portunidae</taxon>
        <taxon>Portuninae</taxon>
        <taxon>Portunus</taxon>
    </lineage>
</organism>
<reference evidence="1 2" key="1">
    <citation type="submission" date="2019-05" db="EMBL/GenBank/DDBJ databases">
        <title>Another draft genome of Portunus trituberculatus and its Hox gene families provides insights of decapod evolution.</title>
        <authorList>
            <person name="Jeong J.-H."/>
            <person name="Song I."/>
            <person name="Kim S."/>
            <person name="Choi T."/>
            <person name="Kim D."/>
            <person name="Ryu S."/>
            <person name="Kim W."/>
        </authorList>
    </citation>
    <scope>NUCLEOTIDE SEQUENCE [LARGE SCALE GENOMIC DNA]</scope>
    <source>
        <tissue evidence="1">Muscle</tissue>
    </source>
</reference>
<dbReference type="EMBL" id="VSRR010018964">
    <property type="protein sequence ID" value="MPC61812.1"/>
    <property type="molecule type" value="Genomic_DNA"/>
</dbReference>
<dbReference type="AlphaFoldDB" id="A0A5B7GSG9"/>
<dbReference type="GO" id="GO:0070449">
    <property type="term" value="C:elongin complex"/>
    <property type="evidence" value="ECO:0007669"/>
    <property type="project" value="InterPro"/>
</dbReference>
<protein>
    <submittedName>
        <fullName evidence="1">Transcription elongation factor B polypeptide 3</fullName>
    </submittedName>
</protein>
<dbReference type="Gene3D" id="6.10.250.3180">
    <property type="match status" value="1"/>
</dbReference>
<dbReference type="Proteomes" id="UP000324222">
    <property type="component" value="Unassembled WGS sequence"/>
</dbReference>
<name>A0A5B7GSG9_PORTR</name>
<dbReference type="OrthoDB" id="21513at2759"/>
<dbReference type="GO" id="GO:0006368">
    <property type="term" value="P:transcription elongation by RNA polymerase II"/>
    <property type="evidence" value="ECO:0007669"/>
    <property type="project" value="InterPro"/>
</dbReference>
<dbReference type="GO" id="GO:0003746">
    <property type="term" value="F:translation elongation factor activity"/>
    <property type="evidence" value="ECO:0007669"/>
    <property type="project" value="UniProtKB-KW"/>
</dbReference>
<dbReference type="InterPro" id="IPR036047">
    <property type="entry name" value="F-box-like_dom_sf"/>
</dbReference>
<dbReference type="Pfam" id="PF06881">
    <property type="entry name" value="Elongin_A"/>
    <property type="match status" value="1"/>
</dbReference>